<evidence type="ECO:0000256" key="1">
    <source>
        <dbReference type="SAM" id="MobiDB-lite"/>
    </source>
</evidence>
<evidence type="ECO:0000313" key="3">
    <source>
        <dbReference type="Proteomes" id="UP000032160"/>
    </source>
</evidence>
<dbReference type="AlphaFoldDB" id="X5M668"/>
<reference evidence="2 3" key="1">
    <citation type="journal article" date="2014" name="Front. Genet.">
        <title>Genome and metabolic network of "Candidatus Phaeomarinobacter ectocarpi" Ec32, a new candidate genus of Alphaproteobacteria frequently associated with brown algae.</title>
        <authorList>
            <person name="Dittami S.M."/>
            <person name="Barbeyron T."/>
            <person name="Boyen C."/>
            <person name="Cambefort J."/>
            <person name="Collet G."/>
            <person name="Delage L."/>
            <person name="Gobet A."/>
            <person name="Groisillier A."/>
            <person name="Leblanc C."/>
            <person name="Michel G."/>
            <person name="Scornet D."/>
            <person name="Siegel A."/>
            <person name="Tapia J.E."/>
            <person name="Tonon T."/>
        </authorList>
    </citation>
    <scope>NUCLEOTIDE SEQUENCE [LARGE SCALE GENOMIC DNA]</scope>
    <source>
        <strain evidence="2 3">Ec32</strain>
    </source>
</reference>
<dbReference type="KEGG" id="pect:BN1012_Phect239"/>
<dbReference type="PATRIC" id="fig|1458461.3.peg.239"/>
<gene>
    <name evidence="2" type="ORF">BN1012_Phect239</name>
</gene>
<sequence>MIEGVSGTGKTTVAEELQRRGYHVLHGDRELKYRGDPKTGEPLEEPAHASAKDKVSWQHTHLVWDADKVRSVIADHSFPVSFFCGGCRNSDHFIDLLDGVFVLKVDDIETIHRRLDERVAIDPTDFGGRPEEKELVARLHRTEEDMPNNAIVIDATAPLEAVVDEILKEAAKRSLGR</sequence>
<evidence type="ECO:0000313" key="2">
    <source>
        <dbReference type="EMBL" id="CDO58453.1"/>
    </source>
</evidence>
<dbReference type="SMR" id="X5M668"/>
<dbReference type="HOGENOM" id="CLU_132654_0_0_5"/>
<organism evidence="2 3">
    <name type="scientific">Candidatus Phaeomarinibacter ectocarpi</name>
    <dbReference type="NCBI Taxonomy" id="1458461"/>
    <lineage>
        <taxon>Bacteria</taxon>
        <taxon>Pseudomonadati</taxon>
        <taxon>Pseudomonadota</taxon>
        <taxon>Alphaproteobacteria</taxon>
        <taxon>Hyphomicrobiales</taxon>
        <taxon>Parvibaculaceae</taxon>
        <taxon>Candidatus Phaeomarinibacter</taxon>
    </lineage>
</organism>
<dbReference type="SUPFAM" id="SSF52540">
    <property type="entry name" value="P-loop containing nucleoside triphosphate hydrolases"/>
    <property type="match status" value="1"/>
</dbReference>
<protein>
    <submittedName>
        <fullName evidence="2">Protein</fullName>
    </submittedName>
</protein>
<dbReference type="Gene3D" id="3.40.50.300">
    <property type="entry name" value="P-loop containing nucleotide triphosphate hydrolases"/>
    <property type="match status" value="1"/>
</dbReference>
<name>X5M668_9HYPH</name>
<feature type="region of interest" description="Disordered" evidence="1">
    <location>
        <begin position="31"/>
        <end position="51"/>
    </location>
</feature>
<proteinExistence type="predicted"/>
<keyword evidence="3" id="KW-1185">Reference proteome</keyword>
<accession>X5M668</accession>
<dbReference type="Pfam" id="PF13238">
    <property type="entry name" value="AAA_18"/>
    <property type="match status" value="1"/>
</dbReference>
<dbReference type="EMBL" id="HG966617">
    <property type="protein sequence ID" value="CDO58453.1"/>
    <property type="molecule type" value="Genomic_DNA"/>
</dbReference>
<dbReference type="Proteomes" id="UP000032160">
    <property type="component" value="Chromosome I"/>
</dbReference>
<dbReference type="InterPro" id="IPR027417">
    <property type="entry name" value="P-loop_NTPase"/>
</dbReference>